<name>A0ABT5UAW6_9GAMM</name>
<comment type="caution">
    <text evidence="2">The sequence shown here is derived from an EMBL/GenBank/DDBJ whole genome shotgun (WGS) entry which is preliminary data.</text>
</comment>
<evidence type="ECO:0000313" key="3">
    <source>
        <dbReference type="Proteomes" id="UP001528823"/>
    </source>
</evidence>
<feature type="domain" description="Gfo/Idh/MocA-like oxidoreductase N-terminal" evidence="1">
    <location>
        <begin position="15"/>
        <end position="132"/>
    </location>
</feature>
<proteinExistence type="predicted"/>
<dbReference type="Proteomes" id="UP001528823">
    <property type="component" value="Unassembled WGS sequence"/>
</dbReference>
<dbReference type="EMBL" id="JAPMOU010000010">
    <property type="protein sequence ID" value="MDE1462269.1"/>
    <property type="molecule type" value="Genomic_DNA"/>
</dbReference>
<dbReference type="Gene3D" id="3.30.360.10">
    <property type="entry name" value="Dihydrodipicolinate Reductase, domain 2"/>
    <property type="match status" value="1"/>
</dbReference>
<protein>
    <submittedName>
        <fullName evidence="2">Gfo/Idh/MocA family oxidoreductase</fullName>
    </submittedName>
</protein>
<dbReference type="InterPro" id="IPR036291">
    <property type="entry name" value="NAD(P)-bd_dom_sf"/>
</dbReference>
<dbReference type="Pfam" id="PF01408">
    <property type="entry name" value="GFO_IDH_MocA"/>
    <property type="match status" value="1"/>
</dbReference>
<dbReference type="SUPFAM" id="SSF51735">
    <property type="entry name" value="NAD(P)-binding Rossmann-fold domains"/>
    <property type="match status" value="1"/>
</dbReference>
<accession>A0ABT5UAW6</accession>
<keyword evidence="3" id="KW-1185">Reference proteome</keyword>
<organism evidence="2 3">
    <name type="scientific">Spartinivicinus poritis</name>
    <dbReference type="NCBI Taxonomy" id="2994640"/>
    <lineage>
        <taxon>Bacteria</taxon>
        <taxon>Pseudomonadati</taxon>
        <taxon>Pseudomonadota</taxon>
        <taxon>Gammaproteobacteria</taxon>
        <taxon>Oceanospirillales</taxon>
        <taxon>Zooshikellaceae</taxon>
        <taxon>Spartinivicinus</taxon>
    </lineage>
</organism>
<evidence type="ECO:0000259" key="1">
    <source>
        <dbReference type="Pfam" id="PF01408"/>
    </source>
</evidence>
<gene>
    <name evidence="2" type="ORF">ORQ98_09810</name>
</gene>
<evidence type="ECO:0000313" key="2">
    <source>
        <dbReference type="EMBL" id="MDE1462269.1"/>
    </source>
</evidence>
<sequence>MSNIILSSSSFPESVAVIGGGRWARVILGELCKLTASDTNISIHTQHNTLNVKKWLREKKLEKRVKLCSKWPTFNTSPSVMIVANAARDHYCSVEYALLSGVPVLVEKPVSKSANKVKSLIKLAQNSTRTLAAAQVFLFANYIHRFCNRVSHLGKPEGLEFHWVDPKNEERFGENKHYDRGVPVFVDWIPHILPIIKLFFPKGKVDLTDLKVRKGGAKLTLGLMADGRRCLVKLERNGQKRKRYLSLDIGQEKVELDFSEEPGTVTWRGEQVSADPTWNFTKKPLSAMLTAFLQASTTGIFDERLNIESALQSYVLIDSVRDKYYHQLFPWVEKKITGNQSENDEVDYSLTELVSVMEPIYNQELKSRILALKSMVLEYGLEVSLKKLGLFDALLCLD</sequence>
<dbReference type="Gene3D" id="3.40.50.720">
    <property type="entry name" value="NAD(P)-binding Rossmann-like Domain"/>
    <property type="match status" value="1"/>
</dbReference>
<dbReference type="InterPro" id="IPR000683">
    <property type="entry name" value="Gfo/Idh/MocA-like_OxRdtase_N"/>
</dbReference>
<reference evidence="2 3" key="1">
    <citation type="submission" date="2022-11" db="EMBL/GenBank/DDBJ databases">
        <title>Spartinivicinus poritis sp. nov., isolated from scleractinian coral Porites lutea.</title>
        <authorList>
            <person name="Zhang G."/>
            <person name="Cai L."/>
            <person name="Wei Q."/>
        </authorList>
    </citation>
    <scope>NUCLEOTIDE SEQUENCE [LARGE SCALE GENOMIC DNA]</scope>
    <source>
        <strain evidence="2 3">A2-2</strain>
    </source>
</reference>
<dbReference type="RefSeq" id="WP_274688626.1">
    <property type="nucleotide sequence ID" value="NZ_JAPMOU010000010.1"/>
</dbReference>